<dbReference type="WBParaSite" id="PDA_v2.g25763.t1">
    <property type="protein sequence ID" value="PDA_v2.g25763.t1"/>
    <property type="gene ID" value="PDA_v2.g25763"/>
</dbReference>
<evidence type="ECO:0000313" key="5">
    <source>
        <dbReference type="Proteomes" id="UP000887578"/>
    </source>
</evidence>
<dbReference type="InterPro" id="IPR001611">
    <property type="entry name" value="Leu-rich_rpt"/>
</dbReference>
<evidence type="ECO:0000256" key="2">
    <source>
        <dbReference type="ARBA" id="ARBA00022737"/>
    </source>
</evidence>
<accession>A0A914QEW3</accession>
<dbReference type="InterPro" id="IPR057437">
    <property type="entry name" value="PIF1/LRR1_PH"/>
</dbReference>
<dbReference type="Pfam" id="PF13855">
    <property type="entry name" value="LRR_8"/>
    <property type="match status" value="1"/>
</dbReference>
<organism evidence="5 6">
    <name type="scientific">Panagrolaimus davidi</name>
    <dbReference type="NCBI Taxonomy" id="227884"/>
    <lineage>
        <taxon>Eukaryota</taxon>
        <taxon>Metazoa</taxon>
        <taxon>Ecdysozoa</taxon>
        <taxon>Nematoda</taxon>
        <taxon>Chromadorea</taxon>
        <taxon>Rhabditida</taxon>
        <taxon>Tylenchina</taxon>
        <taxon>Panagrolaimomorpha</taxon>
        <taxon>Panagrolaimoidea</taxon>
        <taxon>Panagrolaimidae</taxon>
        <taxon>Panagrolaimus</taxon>
    </lineage>
</organism>
<dbReference type="Proteomes" id="UP000887578">
    <property type="component" value="Unplaced"/>
</dbReference>
<proteinExistence type="predicted"/>
<keyword evidence="5" id="KW-1185">Reference proteome</keyword>
<protein>
    <submittedName>
        <fullName evidence="6">Leucine-rich repeat protein</fullName>
    </submittedName>
</protein>
<evidence type="ECO:0000259" key="4">
    <source>
        <dbReference type="Pfam" id="PF25344"/>
    </source>
</evidence>
<dbReference type="PROSITE" id="PS51450">
    <property type="entry name" value="LRR"/>
    <property type="match status" value="1"/>
</dbReference>
<sequence>MGFICKYSTTISNGKPSKIIQAEIGFCRRNGSLQMHIVSRVKTEKIHVSQTNIKRIHSQHKKKGKATIEFKDFNYTLMIRDAPPKILDKFLRIIAMTYHGERVDNIDSDLNAAYFKLTKMDFEIKQSITHVESYPKKEGFSANLIDLSINTGQLKRIDMRWFALNHLTILDLSNNKHGLMNKFEWKKFNKISKLTTLTTLNLSNNGITELPSKFVHSIPNGLTTLLLSNNELAYLPDEICDLRRLRMFFADNNPLDDLPEDFFNNCRLLKRVGLSGTNITTHPSTLRDFRMDFFSSNAIGQPLIFQPLSAQRKVPTLFSFASAKIYDFRAVFFSLPLNVRLRMRRELFRCDECFTLFPKESKRMLLIQILPATSISKEVYGSSPGGQMLLNLIDSNCSKCYLNYTRWFNNST</sequence>
<dbReference type="SUPFAM" id="SSF52058">
    <property type="entry name" value="L domain-like"/>
    <property type="match status" value="1"/>
</dbReference>
<reference evidence="6" key="1">
    <citation type="submission" date="2022-11" db="UniProtKB">
        <authorList>
            <consortium name="WormBaseParasite"/>
        </authorList>
    </citation>
    <scope>IDENTIFICATION</scope>
</reference>
<dbReference type="PANTHER" id="PTHR48051:SF1">
    <property type="entry name" value="RAS SUPPRESSOR PROTEIN 1"/>
    <property type="match status" value="1"/>
</dbReference>
<evidence type="ECO:0000313" key="6">
    <source>
        <dbReference type="WBParaSite" id="PDA_v2.g25763.t1"/>
    </source>
</evidence>
<feature type="domain" description="PIF1/LRR1 pleckstrin homology" evidence="4">
    <location>
        <begin position="21"/>
        <end position="107"/>
    </location>
</feature>
<name>A0A914QEW3_9BILA</name>
<dbReference type="AlphaFoldDB" id="A0A914QEW3"/>
<evidence type="ECO:0000256" key="3">
    <source>
        <dbReference type="ARBA" id="ARBA00023242"/>
    </source>
</evidence>
<dbReference type="GO" id="GO:0005737">
    <property type="term" value="C:cytoplasm"/>
    <property type="evidence" value="ECO:0007669"/>
    <property type="project" value="TreeGrafter"/>
</dbReference>
<keyword evidence="3" id="KW-0539">Nucleus</keyword>
<evidence type="ECO:0000256" key="1">
    <source>
        <dbReference type="ARBA" id="ARBA00022614"/>
    </source>
</evidence>
<dbReference type="Pfam" id="PF25344">
    <property type="entry name" value="PH_LRR1"/>
    <property type="match status" value="1"/>
</dbReference>
<dbReference type="InterPro" id="IPR003591">
    <property type="entry name" value="Leu-rich_rpt_typical-subtyp"/>
</dbReference>
<keyword evidence="2" id="KW-0677">Repeat</keyword>
<dbReference type="SMART" id="SM00369">
    <property type="entry name" value="LRR_TYP"/>
    <property type="match status" value="3"/>
</dbReference>
<dbReference type="PANTHER" id="PTHR48051">
    <property type="match status" value="1"/>
</dbReference>
<dbReference type="Gene3D" id="3.80.10.10">
    <property type="entry name" value="Ribonuclease Inhibitor"/>
    <property type="match status" value="1"/>
</dbReference>
<keyword evidence="1" id="KW-0433">Leucine-rich repeat</keyword>
<dbReference type="InterPro" id="IPR032675">
    <property type="entry name" value="LRR_dom_sf"/>
</dbReference>
<dbReference type="InterPro" id="IPR050216">
    <property type="entry name" value="LRR_domain-containing"/>
</dbReference>